<comment type="caution">
    <text evidence="6">The sequence shown here is derived from an EMBL/GenBank/DDBJ whole genome shotgun (WGS) entry which is preliminary data.</text>
</comment>
<name>A0A2I1R0M3_9ACTN</name>
<dbReference type="Gene3D" id="1.10.357.10">
    <property type="entry name" value="Tetracycline Repressor, domain 2"/>
    <property type="match status" value="1"/>
</dbReference>
<evidence type="ECO:0000256" key="1">
    <source>
        <dbReference type="ARBA" id="ARBA00023015"/>
    </source>
</evidence>
<dbReference type="Proteomes" id="UP000234662">
    <property type="component" value="Unassembled WGS sequence"/>
</dbReference>
<evidence type="ECO:0000256" key="2">
    <source>
        <dbReference type="ARBA" id="ARBA00023125"/>
    </source>
</evidence>
<dbReference type="Pfam" id="PF00440">
    <property type="entry name" value="TetR_N"/>
    <property type="match status" value="1"/>
</dbReference>
<keyword evidence="1" id="KW-0805">Transcription regulation</keyword>
<keyword evidence="3" id="KW-0804">Transcription</keyword>
<dbReference type="PANTHER" id="PTHR30055:SF234">
    <property type="entry name" value="HTH-TYPE TRANSCRIPTIONAL REGULATOR BETI"/>
    <property type="match status" value="1"/>
</dbReference>
<sequence>MRLRTHGWGGKTPRSDGEAVSRILAAAGELLDGGADTLSISELATALGVTRQTVYRYFSSAEEVLRATAEHATADLAEEIRASVGGIEDLAEAVVEAVAVTIERVHENPRFRVLFTEELQGKVIVAVTSDAAIASGRQIIESFDADLSAWDEGSLGELSEHMLRTLQSFLLDSGGPARLGGDLRRYLRRWVGAAIGAHRPLYRRSLD</sequence>
<keyword evidence="2 4" id="KW-0238">DNA-binding</keyword>
<dbReference type="PROSITE" id="PS50977">
    <property type="entry name" value="HTH_TETR_2"/>
    <property type="match status" value="1"/>
</dbReference>
<feature type="domain" description="HTH tetR-type" evidence="5">
    <location>
        <begin position="17"/>
        <end position="76"/>
    </location>
</feature>
<organism evidence="6 7">
    <name type="scientific">Gordonia terrae</name>
    <dbReference type="NCBI Taxonomy" id="2055"/>
    <lineage>
        <taxon>Bacteria</taxon>
        <taxon>Bacillati</taxon>
        <taxon>Actinomycetota</taxon>
        <taxon>Actinomycetes</taxon>
        <taxon>Mycobacteriales</taxon>
        <taxon>Gordoniaceae</taxon>
        <taxon>Gordonia</taxon>
    </lineage>
</organism>
<dbReference type="InterPro" id="IPR001647">
    <property type="entry name" value="HTH_TetR"/>
</dbReference>
<dbReference type="AlphaFoldDB" id="A0A2I1R0M3"/>
<dbReference type="EMBL" id="PKJC01000052">
    <property type="protein sequence ID" value="PKZ62684.1"/>
    <property type="molecule type" value="Genomic_DNA"/>
</dbReference>
<proteinExistence type="predicted"/>
<reference evidence="6 7" key="1">
    <citation type="submission" date="2017-12" db="EMBL/GenBank/DDBJ databases">
        <title>Phylogenetic diversity of female urinary microbiome.</title>
        <authorList>
            <person name="Thomas-White K."/>
            <person name="Wolfe A.J."/>
        </authorList>
    </citation>
    <scope>NUCLEOTIDE SEQUENCE [LARGE SCALE GENOMIC DNA]</scope>
    <source>
        <strain evidence="6 7">UMB0777</strain>
    </source>
</reference>
<evidence type="ECO:0000313" key="7">
    <source>
        <dbReference type="Proteomes" id="UP000234662"/>
    </source>
</evidence>
<dbReference type="PANTHER" id="PTHR30055">
    <property type="entry name" value="HTH-TYPE TRANSCRIPTIONAL REGULATOR RUTR"/>
    <property type="match status" value="1"/>
</dbReference>
<feature type="DNA-binding region" description="H-T-H motif" evidence="4">
    <location>
        <begin position="39"/>
        <end position="58"/>
    </location>
</feature>
<dbReference type="GO" id="GO:0000976">
    <property type="term" value="F:transcription cis-regulatory region binding"/>
    <property type="evidence" value="ECO:0007669"/>
    <property type="project" value="TreeGrafter"/>
</dbReference>
<evidence type="ECO:0000256" key="4">
    <source>
        <dbReference type="PROSITE-ProRule" id="PRU00335"/>
    </source>
</evidence>
<protein>
    <submittedName>
        <fullName evidence="6">TetR family transcriptional regulator</fullName>
    </submittedName>
</protein>
<dbReference type="InterPro" id="IPR009057">
    <property type="entry name" value="Homeodomain-like_sf"/>
</dbReference>
<dbReference type="InterPro" id="IPR050109">
    <property type="entry name" value="HTH-type_TetR-like_transc_reg"/>
</dbReference>
<gene>
    <name evidence="6" type="ORF">CYJ73_25770</name>
</gene>
<dbReference type="GO" id="GO:0003700">
    <property type="term" value="F:DNA-binding transcription factor activity"/>
    <property type="evidence" value="ECO:0007669"/>
    <property type="project" value="TreeGrafter"/>
</dbReference>
<evidence type="ECO:0000313" key="6">
    <source>
        <dbReference type="EMBL" id="PKZ62684.1"/>
    </source>
</evidence>
<evidence type="ECO:0000259" key="5">
    <source>
        <dbReference type="PROSITE" id="PS50977"/>
    </source>
</evidence>
<dbReference type="SUPFAM" id="SSF46689">
    <property type="entry name" value="Homeodomain-like"/>
    <property type="match status" value="1"/>
</dbReference>
<evidence type="ECO:0000256" key="3">
    <source>
        <dbReference type="ARBA" id="ARBA00023163"/>
    </source>
</evidence>
<accession>A0A2I1R0M3</accession>